<feature type="domain" description="HTH myb-type" evidence="3">
    <location>
        <begin position="78"/>
        <end position="105"/>
    </location>
</feature>
<reference evidence="5" key="1">
    <citation type="journal article" date="2016" name="Proc. Natl. Acad. Sci. U.S.A.">
        <title>Comparative genomics of biotechnologically important yeasts.</title>
        <authorList>
            <person name="Riley R."/>
            <person name="Haridas S."/>
            <person name="Wolfe K.H."/>
            <person name="Lopes M.R."/>
            <person name="Hittinger C.T."/>
            <person name="Goeker M."/>
            <person name="Salamov A.A."/>
            <person name="Wisecaver J.H."/>
            <person name="Long T.M."/>
            <person name="Calvey C.H."/>
            <person name="Aerts A.L."/>
            <person name="Barry K.W."/>
            <person name="Choi C."/>
            <person name="Clum A."/>
            <person name="Coughlan A.Y."/>
            <person name="Deshpande S."/>
            <person name="Douglass A.P."/>
            <person name="Hanson S.J."/>
            <person name="Klenk H.-P."/>
            <person name="LaButti K.M."/>
            <person name="Lapidus A."/>
            <person name="Lindquist E.A."/>
            <person name="Lipzen A.M."/>
            <person name="Meier-Kolthoff J.P."/>
            <person name="Ohm R.A."/>
            <person name="Otillar R.P."/>
            <person name="Pangilinan J.L."/>
            <person name="Peng Y."/>
            <person name="Rokas A."/>
            <person name="Rosa C.A."/>
            <person name="Scheuner C."/>
            <person name="Sibirny A.A."/>
            <person name="Slot J.C."/>
            <person name="Stielow J.B."/>
            <person name="Sun H."/>
            <person name="Kurtzman C.P."/>
            <person name="Blackwell M."/>
            <person name="Grigoriev I.V."/>
            <person name="Jeffries T.W."/>
        </authorList>
    </citation>
    <scope>NUCLEOTIDE SEQUENCE [LARGE SCALE GENOMIC DNA]</scope>
    <source>
        <strain evidence="5">NRRL Y-1626</strain>
    </source>
</reference>
<comment type="caution">
    <text evidence="4">The sequence shown here is derived from an EMBL/GenBank/DDBJ whole genome shotgun (WGS) entry which is preliminary data.</text>
</comment>
<feature type="region of interest" description="Disordered" evidence="1">
    <location>
        <begin position="227"/>
        <end position="276"/>
    </location>
</feature>
<evidence type="ECO:0000313" key="4">
    <source>
        <dbReference type="EMBL" id="OBA28986.1"/>
    </source>
</evidence>
<feature type="compositionally biased region" description="Low complexity" evidence="1">
    <location>
        <begin position="154"/>
        <end position="181"/>
    </location>
</feature>
<dbReference type="EMBL" id="LXPE01000001">
    <property type="protein sequence ID" value="OBA28986.1"/>
    <property type="molecule type" value="Genomic_DNA"/>
</dbReference>
<dbReference type="PROSITE" id="PS50090">
    <property type="entry name" value="MYB_LIKE"/>
    <property type="match status" value="1"/>
</dbReference>
<feature type="compositionally biased region" description="Low complexity" evidence="1">
    <location>
        <begin position="410"/>
        <end position="420"/>
    </location>
</feature>
<feature type="compositionally biased region" description="Low complexity" evidence="1">
    <location>
        <begin position="265"/>
        <end position="276"/>
    </location>
</feature>
<evidence type="ECO:0000259" key="3">
    <source>
        <dbReference type="PROSITE" id="PS51294"/>
    </source>
</evidence>
<feature type="compositionally biased region" description="Low complexity" evidence="1">
    <location>
        <begin position="195"/>
        <end position="204"/>
    </location>
</feature>
<organism evidence="4 5">
    <name type="scientific">Hanseniaspora valbyensis NRRL Y-1626</name>
    <dbReference type="NCBI Taxonomy" id="766949"/>
    <lineage>
        <taxon>Eukaryota</taxon>
        <taxon>Fungi</taxon>
        <taxon>Dikarya</taxon>
        <taxon>Ascomycota</taxon>
        <taxon>Saccharomycotina</taxon>
        <taxon>Saccharomycetes</taxon>
        <taxon>Saccharomycodales</taxon>
        <taxon>Saccharomycodaceae</taxon>
        <taxon>Hanseniaspora</taxon>
    </lineage>
</organism>
<sequence length="436" mass="47787">MSTFTSNDGTPSMDAIQSISVESLTPITSTNNDTDKNNSLKIKSLTSVVSSEGKTPSSWDSKDDILLRHLKEIKKLGWKEIAQYFSNRTPNACQFRWRRLRSGSLKHKSIAQNMELENVKIQGELNVPTKNVSSNSITTVSKMIASTHENRRGSNSSLTTGNNNNNINSNNDSNSSFNGISQPSNFVTKKKPRSRSIPTSSISPNLRQQSSGKQQLHYANMNQTYDTYTQMTPPSHNYSMPSNSNNNNNNSTSSRYRKNSLTTTPPSNGSLSSPKSLSTVYPIVNDEQIGYIPKIKIRSRRNSTVSLSTRQQPSTNINNMSSNSASSCFLDNPQSDFRNRSRSNSASNTVISMERRLSVLMGSTNMQFNQVSGGASNGGSAHGSRRGSGMIYYNPNSIYNNSNSSFVSGNSSNNVSNSNNPAGASKRDEDVAIEDD</sequence>
<evidence type="ECO:0000256" key="1">
    <source>
        <dbReference type="SAM" id="MobiDB-lite"/>
    </source>
</evidence>
<feature type="compositionally biased region" description="Low complexity" evidence="1">
    <location>
        <begin position="314"/>
        <end position="327"/>
    </location>
</feature>
<feature type="compositionally biased region" description="Low complexity" evidence="1">
    <location>
        <begin position="235"/>
        <end position="254"/>
    </location>
</feature>
<feature type="region of interest" description="Disordered" evidence="1">
    <location>
        <begin position="301"/>
        <end position="347"/>
    </location>
</feature>
<proteinExistence type="predicted"/>
<dbReference type="Proteomes" id="UP000092321">
    <property type="component" value="Unassembled WGS sequence"/>
</dbReference>
<dbReference type="AlphaFoldDB" id="A0A1B7TJS3"/>
<feature type="region of interest" description="Disordered" evidence="1">
    <location>
        <begin position="410"/>
        <end position="436"/>
    </location>
</feature>
<keyword evidence="5" id="KW-1185">Reference proteome</keyword>
<feature type="region of interest" description="Disordered" evidence="1">
    <location>
        <begin position="147"/>
        <end position="213"/>
    </location>
</feature>
<dbReference type="Pfam" id="PF13921">
    <property type="entry name" value="Myb_DNA-bind_6"/>
    <property type="match status" value="1"/>
</dbReference>
<dbReference type="SUPFAM" id="SSF46689">
    <property type="entry name" value="Homeodomain-like"/>
    <property type="match status" value="1"/>
</dbReference>
<name>A0A1B7TJS3_9ASCO</name>
<dbReference type="CDD" id="cd00167">
    <property type="entry name" value="SANT"/>
    <property type="match status" value="1"/>
</dbReference>
<dbReference type="InterPro" id="IPR009057">
    <property type="entry name" value="Homeodomain-like_sf"/>
</dbReference>
<dbReference type="InterPro" id="IPR001005">
    <property type="entry name" value="SANT/Myb"/>
</dbReference>
<dbReference type="OrthoDB" id="3971938at2759"/>
<feature type="compositionally biased region" description="Polar residues" evidence="1">
    <location>
        <begin position="302"/>
        <end position="313"/>
    </location>
</feature>
<accession>A0A1B7TJS3</accession>
<protein>
    <submittedName>
        <fullName evidence="4">Uncharacterized protein</fullName>
    </submittedName>
</protein>
<dbReference type="SMART" id="SM00717">
    <property type="entry name" value="SANT"/>
    <property type="match status" value="1"/>
</dbReference>
<dbReference type="InterPro" id="IPR017930">
    <property type="entry name" value="Myb_dom"/>
</dbReference>
<gene>
    <name evidence="4" type="ORF">HANVADRAFT_50936</name>
</gene>
<feature type="domain" description="Myb-like" evidence="2">
    <location>
        <begin position="51"/>
        <end position="101"/>
    </location>
</feature>
<evidence type="ECO:0000313" key="5">
    <source>
        <dbReference type="Proteomes" id="UP000092321"/>
    </source>
</evidence>
<dbReference type="Gene3D" id="1.10.10.60">
    <property type="entry name" value="Homeodomain-like"/>
    <property type="match status" value="1"/>
</dbReference>
<evidence type="ECO:0000259" key="2">
    <source>
        <dbReference type="PROSITE" id="PS50090"/>
    </source>
</evidence>
<dbReference type="PROSITE" id="PS51294">
    <property type="entry name" value="HTH_MYB"/>
    <property type="match status" value="1"/>
</dbReference>